<evidence type="ECO:0000313" key="3">
    <source>
        <dbReference type="EMBL" id="AZI45099.1"/>
    </source>
</evidence>
<dbReference type="Proteomes" id="UP000276417">
    <property type="component" value="Plasmid unnamed2"/>
</dbReference>
<dbReference type="AlphaFoldDB" id="A0A3G8YIJ8"/>
<dbReference type="NCBIfam" id="TIGR01552">
    <property type="entry name" value="phd_fam"/>
    <property type="match status" value="1"/>
</dbReference>
<evidence type="ECO:0000256" key="1">
    <source>
        <dbReference type="ARBA" id="ARBA00009981"/>
    </source>
</evidence>
<geneLocation type="plasmid" evidence="3 4">
    <name>unnamed2</name>
</geneLocation>
<gene>
    <name evidence="3" type="ORF">EHF33_19675</name>
</gene>
<evidence type="ECO:0000256" key="2">
    <source>
        <dbReference type="RuleBase" id="RU362080"/>
    </source>
</evidence>
<sequence length="87" mass="9747">MQTVNLYDAKNRFSKLVDAAEEGEVIIIARNGKPAVKLVPLHYGEHSSWSAPLQAFIRDGLKSGQYDEQAFELDCSDVLPMPERDLL</sequence>
<protein>
    <recommendedName>
        <fullName evidence="2">Antitoxin</fullName>
    </recommendedName>
</protein>
<accession>A0A3G8YIJ8</accession>
<dbReference type="InterPro" id="IPR036165">
    <property type="entry name" value="YefM-like_sf"/>
</dbReference>
<dbReference type="OrthoDB" id="9800503at2"/>
<keyword evidence="4" id="KW-1185">Reference proteome</keyword>
<comment type="similarity">
    <text evidence="1 2">Belongs to the phD/YefM antitoxin family.</text>
</comment>
<dbReference type="KEGG" id="dph:EHF33_19675"/>
<proteinExistence type="inferred from homology"/>
<comment type="function">
    <text evidence="2">Antitoxin component of a type II toxin-antitoxin (TA) system.</text>
</comment>
<keyword evidence="3" id="KW-0614">Plasmid</keyword>
<organism evidence="3 4">
    <name type="scientific">Deinococcus psychrotolerans</name>
    <dbReference type="NCBI Taxonomy" id="2489213"/>
    <lineage>
        <taxon>Bacteria</taxon>
        <taxon>Thermotogati</taxon>
        <taxon>Deinococcota</taxon>
        <taxon>Deinococci</taxon>
        <taxon>Deinococcales</taxon>
        <taxon>Deinococcaceae</taxon>
        <taxon>Deinococcus</taxon>
    </lineage>
</organism>
<dbReference type="Pfam" id="PF02604">
    <property type="entry name" value="PhdYeFM_antitox"/>
    <property type="match status" value="1"/>
</dbReference>
<evidence type="ECO:0000313" key="4">
    <source>
        <dbReference type="Proteomes" id="UP000276417"/>
    </source>
</evidence>
<dbReference type="Gene3D" id="3.40.1620.10">
    <property type="entry name" value="YefM-like domain"/>
    <property type="match status" value="1"/>
</dbReference>
<dbReference type="RefSeq" id="WP_124875376.1">
    <property type="nucleotide sequence ID" value="NZ_CP034186.1"/>
</dbReference>
<name>A0A3G8YIJ8_9DEIO</name>
<dbReference type="EMBL" id="CP034186">
    <property type="protein sequence ID" value="AZI45099.1"/>
    <property type="molecule type" value="Genomic_DNA"/>
</dbReference>
<dbReference type="InterPro" id="IPR006442">
    <property type="entry name" value="Antitoxin_Phd/YefM"/>
</dbReference>
<reference evidence="3 4" key="1">
    <citation type="submission" date="2018-11" db="EMBL/GenBank/DDBJ databases">
        <title>Deinococcus shelandsis sp. nov., isolated from South Shetland Islands soil of Antarctica.</title>
        <authorList>
            <person name="Tian J."/>
        </authorList>
    </citation>
    <scope>NUCLEOTIDE SEQUENCE [LARGE SCALE GENOMIC DNA]</scope>
    <source>
        <strain evidence="3 4">S14-83T</strain>
        <plasmid evidence="3 4">unnamed2</plasmid>
    </source>
</reference>
<dbReference type="SUPFAM" id="SSF143120">
    <property type="entry name" value="YefM-like"/>
    <property type="match status" value="1"/>
</dbReference>